<name>A0AA36UJ66_9NEIS</name>
<proteinExistence type="predicted"/>
<dbReference type="AlphaFoldDB" id="A0AA36UJ66"/>
<organism evidence="1 2">
    <name type="scientific">Neisseria macacae ATCC 33926</name>
    <dbReference type="NCBI Taxonomy" id="997348"/>
    <lineage>
        <taxon>Bacteria</taxon>
        <taxon>Pseudomonadati</taxon>
        <taxon>Pseudomonadota</taxon>
        <taxon>Betaproteobacteria</taxon>
        <taxon>Neisseriales</taxon>
        <taxon>Neisseriaceae</taxon>
        <taxon>Neisseria</taxon>
    </lineage>
</organism>
<gene>
    <name evidence="1" type="ORF">HMPREF9418_1414</name>
</gene>
<dbReference type="Proteomes" id="UP000004982">
    <property type="component" value="Unassembled WGS sequence"/>
</dbReference>
<dbReference type="EMBL" id="AFQE01000066">
    <property type="protein sequence ID" value="EGQ76986.1"/>
    <property type="molecule type" value="Genomic_DNA"/>
</dbReference>
<evidence type="ECO:0000313" key="1">
    <source>
        <dbReference type="EMBL" id="EGQ76986.1"/>
    </source>
</evidence>
<reference evidence="1 2" key="1">
    <citation type="submission" date="2011-05" db="EMBL/GenBank/DDBJ databases">
        <authorList>
            <person name="Muzny D."/>
            <person name="Qin X."/>
            <person name="Deng J."/>
            <person name="Jiang H."/>
            <person name="Liu Y."/>
            <person name="Qu J."/>
            <person name="Song X.-Z."/>
            <person name="Zhang L."/>
            <person name="Thornton R."/>
            <person name="Coyle M."/>
            <person name="Francisco L."/>
            <person name="Jackson L."/>
            <person name="Javaid M."/>
            <person name="Korchina V."/>
            <person name="Kovar C."/>
            <person name="Mata R."/>
            <person name="Mathew T."/>
            <person name="Ngo R."/>
            <person name="Nguyen L."/>
            <person name="Nguyen N."/>
            <person name="Okwuonu G."/>
            <person name="Ongeri F."/>
            <person name="Pham C."/>
            <person name="Simmons D."/>
            <person name="Wilczek-Boney K."/>
            <person name="Hale W."/>
            <person name="Jakkamsetti A."/>
            <person name="Pham P."/>
            <person name="Ruth R."/>
            <person name="San Lucas F."/>
            <person name="Warren J."/>
            <person name="Zhang J."/>
            <person name="Zhao Z."/>
            <person name="Zhou C."/>
            <person name="Zhu D."/>
            <person name="Lee S."/>
            <person name="Bess C."/>
            <person name="Blankenburg K."/>
            <person name="Forbes L."/>
            <person name="Fu Q."/>
            <person name="Gubbala S."/>
            <person name="Hirani K."/>
            <person name="Jayaseelan J.C."/>
            <person name="Lara F."/>
            <person name="Munidasa M."/>
            <person name="Palculict T."/>
            <person name="Patil S."/>
            <person name="Pu L.-L."/>
            <person name="Saada N."/>
            <person name="Tang L."/>
            <person name="Weissenberger G."/>
            <person name="Zhu Y."/>
            <person name="Hemphill L."/>
            <person name="Shang Y."/>
            <person name="Youmans B."/>
            <person name="Ayvaz T."/>
            <person name="Ross M."/>
            <person name="Santibanez J."/>
            <person name="Aqrawi P."/>
            <person name="Gross S."/>
            <person name="Joshi V."/>
            <person name="Fowler G."/>
            <person name="Nazareth L."/>
            <person name="Reid J."/>
            <person name="Worley K."/>
            <person name="Petrosino J."/>
            <person name="Highlander S."/>
            <person name="Gibbs R."/>
        </authorList>
    </citation>
    <scope>NUCLEOTIDE SEQUENCE [LARGE SCALE GENOMIC DNA]</scope>
    <source>
        <strain evidence="1 2">ATCC 33926</strain>
    </source>
</reference>
<sequence>MSGFNMGFPLFCVCCEDGLLLYQVLPSPNLYLGFQTTCSSHR</sequence>
<evidence type="ECO:0000313" key="2">
    <source>
        <dbReference type="Proteomes" id="UP000004982"/>
    </source>
</evidence>
<protein>
    <submittedName>
        <fullName evidence="1">Uncharacterized protein</fullName>
    </submittedName>
</protein>
<accession>A0AA36UJ66</accession>
<comment type="caution">
    <text evidence="1">The sequence shown here is derived from an EMBL/GenBank/DDBJ whole genome shotgun (WGS) entry which is preliminary data.</text>
</comment>